<dbReference type="RefSeq" id="XP_065655796.1">
    <property type="nucleotide sequence ID" value="XM_065799724.1"/>
</dbReference>
<keyword evidence="2" id="KW-0678">Repressor</keyword>
<dbReference type="Gene3D" id="1.20.58.1880">
    <property type="match status" value="1"/>
</dbReference>
<comment type="subcellular location">
    <subcellularLocation>
        <location evidence="1">Nucleus</location>
    </subcellularLocation>
</comment>
<evidence type="ECO:0000313" key="12">
    <source>
        <dbReference type="RefSeq" id="XP_065655796.1"/>
    </source>
</evidence>
<evidence type="ECO:0000313" key="11">
    <source>
        <dbReference type="Proteomes" id="UP001652625"/>
    </source>
</evidence>
<dbReference type="PANTHER" id="PTHR16089">
    <property type="entry name" value="REST COREPRESSOR COREST PROTEIN-RELATED"/>
    <property type="match status" value="1"/>
</dbReference>
<gene>
    <name evidence="12" type="primary">LOC100214946</name>
</gene>
<evidence type="ECO:0000256" key="3">
    <source>
        <dbReference type="ARBA" id="ARBA00023015"/>
    </source>
</evidence>
<dbReference type="InterPro" id="IPR001005">
    <property type="entry name" value="SANT/Myb"/>
</dbReference>
<dbReference type="InterPro" id="IPR049048">
    <property type="entry name" value="REST_helical"/>
</dbReference>
<feature type="region of interest" description="Disordered" evidence="8">
    <location>
        <begin position="1"/>
        <end position="29"/>
    </location>
</feature>
<feature type="domain" description="ELM2" evidence="9">
    <location>
        <begin position="25"/>
        <end position="110"/>
    </location>
</feature>
<organism evidence="11 12">
    <name type="scientific">Hydra vulgaris</name>
    <name type="common">Hydra</name>
    <name type="synonym">Hydra attenuata</name>
    <dbReference type="NCBI Taxonomy" id="6087"/>
    <lineage>
        <taxon>Eukaryota</taxon>
        <taxon>Metazoa</taxon>
        <taxon>Cnidaria</taxon>
        <taxon>Hydrozoa</taxon>
        <taxon>Hydroidolina</taxon>
        <taxon>Anthoathecata</taxon>
        <taxon>Aplanulata</taxon>
        <taxon>Hydridae</taxon>
        <taxon>Hydra</taxon>
    </lineage>
</organism>
<dbReference type="Pfam" id="PF20878">
    <property type="entry name" value="REST_helical"/>
    <property type="match status" value="1"/>
</dbReference>
<dbReference type="InterPro" id="IPR000949">
    <property type="entry name" value="ELM2_dom"/>
</dbReference>
<dbReference type="Gene3D" id="4.10.1240.50">
    <property type="match status" value="1"/>
</dbReference>
<name>A0ABM4C2L6_HYDVU</name>
<evidence type="ECO:0000256" key="7">
    <source>
        <dbReference type="ARBA" id="ARBA00038011"/>
    </source>
</evidence>
<reference evidence="12" key="1">
    <citation type="submission" date="2025-08" db="UniProtKB">
        <authorList>
            <consortium name="RefSeq"/>
        </authorList>
    </citation>
    <scope>IDENTIFICATION</scope>
</reference>
<keyword evidence="3" id="KW-0805">Transcription regulation</keyword>
<keyword evidence="5" id="KW-0804">Transcription</keyword>
<dbReference type="PANTHER" id="PTHR16089:SF28">
    <property type="entry name" value="REST COREPRESSOR"/>
    <property type="match status" value="1"/>
</dbReference>
<sequence>MVRSSEIDEEKKSDKITKEGTKNEKGMRVGSRYQAEIPELYLDKVVDDENTYLEPLLVWSPYDKINDNKLEEYLTTAKDKYGYSIEQALGMLFWHKYDVDKAKDDLKNFTPLPDEWSMEDRVVFDQSFHSYGKHFPRIKQQLPDKSIGSLVKYYYTWKKNRNKKSLMDKAEKREINMINGLFADDTDGENESSDSEYEPNEKKLKTSKNGEKLSSPTDNKPSPMLSTNCVNCAGVTSQMNSTPRGKMCVPCYDYWRRTGNMRPKDSDDQISLYHGPQHKLKRKPPKGMQLKQEALIEVAQAHGDSHIRPLEVELINLRRQLLTDRQIIQEQEFILSSRVGKCRPPEMNQKLNPRWTNEELLIAVQCVRRYGQDFNAMAEVIGNKNESHCRSFFINYRRRFNLIEILREYEKENNVPRSNDIWDEEDADSIDNNLTHHQDQSHPPPLRRQVDHIQITESLKGPPPLVNNM</sequence>
<evidence type="ECO:0000256" key="2">
    <source>
        <dbReference type="ARBA" id="ARBA00022491"/>
    </source>
</evidence>
<evidence type="ECO:0000256" key="6">
    <source>
        <dbReference type="ARBA" id="ARBA00023242"/>
    </source>
</evidence>
<dbReference type="SUPFAM" id="SSF46689">
    <property type="entry name" value="Homeodomain-like"/>
    <property type="match status" value="2"/>
</dbReference>
<dbReference type="GeneID" id="100214946"/>
<dbReference type="SMART" id="SM00717">
    <property type="entry name" value="SANT"/>
    <property type="match status" value="2"/>
</dbReference>
<feature type="compositionally biased region" description="Basic and acidic residues" evidence="8">
    <location>
        <begin position="199"/>
        <end position="211"/>
    </location>
</feature>
<protein>
    <submittedName>
        <fullName evidence="12">REST corepressor 2 isoform X2</fullName>
    </submittedName>
</protein>
<dbReference type="SMART" id="SM01189">
    <property type="entry name" value="ELM2"/>
    <property type="match status" value="1"/>
</dbReference>
<dbReference type="Proteomes" id="UP001652625">
    <property type="component" value="Chromosome 06"/>
</dbReference>
<evidence type="ECO:0000256" key="8">
    <source>
        <dbReference type="SAM" id="MobiDB-lite"/>
    </source>
</evidence>
<keyword evidence="11" id="KW-1185">Reference proteome</keyword>
<dbReference type="PROSITE" id="PS51156">
    <property type="entry name" value="ELM2"/>
    <property type="match status" value="1"/>
</dbReference>
<feature type="compositionally biased region" description="Basic and acidic residues" evidence="8">
    <location>
        <begin position="1"/>
        <end position="27"/>
    </location>
</feature>
<dbReference type="CDD" id="cd00167">
    <property type="entry name" value="SANT"/>
    <property type="match status" value="1"/>
</dbReference>
<keyword evidence="4" id="KW-0175">Coiled coil</keyword>
<evidence type="ECO:0000256" key="5">
    <source>
        <dbReference type="ARBA" id="ARBA00023163"/>
    </source>
</evidence>
<keyword evidence="6" id="KW-0539">Nucleus</keyword>
<evidence type="ECO:0000259" key="9">
    <source>
        <dbReference type="PROSITE" id="PS51156"/>
    </source>
</evidence>
<dbReference type="Gene3D" id="1.10.10.60">
    <property type="entry name" value="Homeodomain-like"/>
    <property type="match status" value="1"/>
</dbReference>
<evidence type="ECO:0000256" key="4">
    <source>
        <dbReference type="ARBA" id="ARBA00023054"/>
    </source>
</evidence>
<dbReference type="Pfam" id="PF01448">
    <property type="entry name" value="ELM2"/>
    <property type="match status" value="1"/>
</dbReference>
<dbReference type="InterPro" id="IPR017884">
    <property type="entry name" value="SANT_dom"/>
</dbReference>
<feature type="region of interest" description="Disordered" evidence="8">
    <location>
        <begin position="181"/>
        <end position="225"/>
    </location>
</feature>
<accession>A0ABM4C2L6</accession>
<dbReference type="InterPro" id="IPR009057">
    <property type="entry name" value="Homeodomain-like_sf"/>
</dbReference>
<dbReference type="InterPro" id="IPR051066">
    <property type="entry name" value="Trans_reg/Corepressor"/>
</dbReference>
<evidence type="ECO:0000256" key="1">
    <source>
        <dbReference type="ARBA" id="ARBA00004123"/>
    </source>
</evidence>
<dbReference type="Pfam" id="PF00249">
    <property type="entry name" value="Myb_DNA-binding"/>
    <property type="match status" value="1"/>
</dbReference>
<feature type="compositionally biased region" description="Acidic residues" evidence="8">
    <location>
        <begin position="184"/>
        <end position="198"/>
    </location>
</feature>
<comment type="similarity">
    <text evidence="7">Belongs to the CoREST family.</text>
</comment>
<feature type="compositionally biased region" description="Polar residues" evidence="8">
    <location>
        <begin position="212"/>
        <end position="225"/>
    </location>
</feature>
<dbReference type="PROSITE" id="PS51293">
    <property type="entry name" value="SANT"/>
    <property type="match status" value="2"/>
</dbReference>
<feature type="domain" description="SANT" evidence="10">
    <location>
        <begin position="111"/>
        <end position="162"/>
    </location>
</feature>
<evidence type="ECO:0000259" key="10">
    <source>
        <dbReference type="PROSITE" id="PS51293"/>
    </source>
</evidence>
<proteinExistence type="inferred from homology"/>
<feature type="domain" description="SANT" evidence="10">
    <location>
        <begin position="350"/>
        <end position="401"/>
    </location>
</feature>